<name>A0A285I610_9FIRM</name>
<dbReference type="EMBL" id="OBDZ01000030">
    <property type="protein sequence ID" value="SNY42506.1"/>
    <property type="molecule type" value="Genomic_DNA"/>
</dbReference>
<proteinExistence type="predicted"/>
<dbReference type="InterPro" id="IPR029058">
    <property type="entry name" value="AB_hydrolase_fold"/>
</dbReference>
<dbReference type="GO" id="GO:0016020">
    <property type="term" value="C:membrane"/>
    <property type="evidence" value="ECO:0007669"/>
    <property type="project" value="TreeGrafter"/>
</dbReference>
<protein>
    <submittedName>
        <fullName evidence="2">Pimeloyl-ACP methyl ester carboxylesterase</fullName>
    </submittedName>
</protein>
<feature type="domain" description="AB hydrolase-1" evidence="1">
    <location>
        <begin position="162"/>
        <end position="246"/>
    </location>
</feature>
<dbReference type="InterPro" id="IPR050266">
    <property type="entry name" value="AB_hydrolase_sf"/>
</dbReference>
<dbReference type="Gene3D" id="3.40.50.1820">
    <property type="entry name" value="alpha/beta hydrolase"/>
    <property type="match status" value="1"/>
</dbReference>
<sequence>MIKWTKSYINGSLLSWGYNNKELFKDLSKPILLFVHGIGATAEQWLPLIKLLDNQYPIIIINRPGYSQSANIANSSVEDFSNKIAELLDQLELKLPVIYIGHSMGGAIGLASLLNHSNCYQALVAISSFSYFRASSYLLEAIKAGKYPLEAIRRGFSENSSKQLIKKFTLDFYNIPLKTIQQDLESCDGWDIRDNLCQIKQPCLLITSKEDKVISYRHSKKIHQAIENSALKFVSNAGHNLIIENPSGVFRYLEAFLQKL</sequence>
<dbReference type="RefSeq" id="WP_097019119.1">
    <property type="nucleotide sequence ID" value="NZ_OBDZ01000030.1"/>
</dbReference>
<organism evidence="2 3">
    <name type="scientific">Orenia metallireducens</name>
    <dbReference type="NCBI Taxonomy" id="1413210"/>
    <lineage>
        <taxon>Bacteria</taxon>
        <taxon>Bacillati</taxon>
        <taxon>Bacillota</taxon>
        <taxon>Clostridia</taxon>
        <taxon>Halanaerobiales</taxon>
        <taxon>Halobacteroidaceae</taxon>
        <taxon>Orenia</taxon>
    </lineage>
</organism>
<dbReference type="PANTHER" id="PTHR43798:SF33">
    <property type="entry name" value="HYDROLASE, PUTATIVE (AFU_ORTHOLOGUE AFUA_2G14860)-RELATED"/>
    <property type="match status" value="1"/>
</dbReference>
<evidence type="ECO:0000313" key="2">
    <source>
        <dbReference type="EMBL" id="SNY42506.1"/>
    </source>
</evidence>
<evidence type="ECO:0000313" key="3">
    <source>
        <dbReference type="Proteomes" id="UP000219573"/>
    </source>
</evidence>
<evidence type="ECO:0000259" key="1">
    <source>
        <dbReference type="Pfam" id="PF00561"/>
    </source>
</evidence>
<dbReference type="Proteomes" id="UP000219573">
    <property type="component" value="Unassembled WGS sequence"/>
</dbReference>
<accession>A0A285I610</accession>
<feature type="domain" description="AB hydrolase-1" evidence="1">
    <location>
        <begin position="30"/>
        <end position="137"/>
    </location>
</feature>
<reference evidence="3" key="1">
    <citation type="submission" date="2017-09" db="EMBL/GenBank/DDBJ databases">
        <authorList>
            <person name="Varghese N."/>
            <person name="Submissions S."/>
        </authorList>
    </citation>
    <scope>NUCLEOTIDE SEQUENCE [LARGE SCALE GENOMIC DNA]</scope>
    <source>
        <strain evidence="3">MSL47</strain>
    </source>
</reference>
<keyword evidence="3" id="KW-1185">Reference proteome</keyword>
<dbReference type="Pfam" id="PF00561">
    <property type="entry name" value="Abhydrolase_1"/>
    <property type="match status" value="2"/>
</dbReference>
<gene>
    <name evidence="2" type="ORF">SAMN06265827_13023</name>
</gene>
<dbReference type="InterPro" id="IPR000073">
    <property type="entry name" value="AB_hydrolase_1"/>
</dbReference>
<dbReference type="SUPFAM" id="SSF53474">
    <property type="entry name" value="alpha/beta-Hydrolases"/>
    <property type="match status" value="1"/>
</dbReference>
<dbReference type="PRINTS" id="PR00111">
    <property type="entry name" value="ABHYDROLASE"/>
</dbReference>
<dbReference type="OrthoDB" id="9775557at2"/>
<dbReference type="PANTHER" id="PTHR43798">
    <property type="entry name" value="MONOACYLGLYCEROL LIPASE"/>
    <property type="match status" value="1"/>
</dbReference>
<dbReference type="AlphaFoldDB" id="A0A285I610"/>